<dbReference type="InterPro" id="IPR005471">
    <property type="entry name" value="Tscrpt_reg_IclR_N"/>
</dbReference>
<gene>
    <name evidence="2" type="ORF">SCARR_01253</name>
</gene>
<dbReference type="EMBL" id="CAAHFH010000001">
    <property type="protein sequence ID" value="VGO19196.1"/>
    <property type="molecule type" value="Genomic_DNA"/>
</dbReference>
<evidence type="ECO:0000313" key="3">
    <source>
        <dbReference type="Proteomes" id="UP000346198"/>
    </source>
</evidence>
<dbReference type="Proteomes" id="UP000346198">
    <property type="component" value="Unassembled WGS sequence"/>
</dbReference>
<name>A0A6C2UJ17_9BACT</name>
<dbReference type="InterPro" id="IPR036390">
    <property type="entry name" value="WH_DNA-bd_sf"/>
</dbReference>
<evidence type="ECO:0000259" key="1">
    <source>
        <dbReference type="PROSITE" id="PS51077"/>
    </source>
</evidence>
<dbReference type="Gene3D" id="1.10.10.10">
    <property type="entry name" value="Winged helix-like DNA-binding domain superfamily/Winged helix DNA-binding domain"/>
    <property type="match status" value="1"/>
</dbReference>
<dbReference type="RefSeq" id="WP_168433046.1">
    <property type="nucleotide sequence ID" value="NZ_CAAHFH010000001.1"/>
</dbReference>
<protein>
    <recommendedName>
        <fullName evidence="1">HTH iclR-type domain-containing protein</fullName>
    </recommendedName>
</protein>
<dbReference type="SMART" id="SM00346">
    <property type="entry name" value="HTH_ICLR"/>
    <property type="match status" value="1"/>
</dbReference>
<evidence type="ECO:0000313" key="2">
    <source>
        <dbReference type="EMBL" id="VGO19196.1"/>
    </source>
</evidence>
<dbReference type="GO" id="GO:0006355">
    <property type="term" value="P:regulation of DNA-templated transcription"/>
    <property type="evidence" value="ECO:0007669"/>
    <property type="project" value="InterPro"/>
</dbReference>
<dbReference type="PROSITE" id="PS51077">
    <property type="entry name" value="HTH_ICLR"/>
    <property type="match status" value="1"/>
</dbReference>
<reference evidence="2 3" key="1">
    <citation type="submission" date="2019-04" db="EMBL/GenBank/DDBJ databases">
        <authorList>
            <person name="Van Vliet M D."/>
        </authorList>
    </citation>
    <scope>NUCLEOTIDE SEQUENCE [LARGE SCALE GENOMIC DNA]</scope>
    <source>
        <strain evidence="2 3">F21</strain>
    </source>
</reference>
<organism evidence="2 3">
    <name type="scientific">Pontiella sulfatireligans</name>
    <dbReference type="NCBI Taxonomy" id="2750658"/>
    <lineage>
        <taxon>Bacteria</taxon>
        <taxon>Pseudomonadati</taxon>
        <taxon>Kiritimatiellota</taxon>
        <taxon>Kiritimatiellia</taxon>
        <taxon>Kiritimatiellales</taxon>
        <taxon>Pontiellaceae</taxon>
        <taxon>Pontiella</taxon>
    </lineage>
</organism>
<sequence length="93" mass="10205">MSKHEPDGRINKYHIPNREKACELLELVSNTQGGCPLKEIATQLSIPHTTALLITETLLDANYLAQNEEGGFPLGTSLVQLGVKALDRATYRS</sequence>
<accession>A0A6C2UJ17</accession>
<dbReference type="SUPFAM" id="SSF46785">
    <property type="entry name" value="Winged helix' DNA-binding domain"/>
    <property type="match status" value="1"/>
</dbReference>
<keyword evidence="3" id="KW-1185">Reference proteome</keyword>
<dbReference type="GO" id="GO:0003677">
    <property type="term" value="F:DNA binding"/>
    <property type="evidence" value="ECO:0007669"/>
    <property type="project" value="InterPro"/>
</dbReference>
<proteinExistence type="predicted"/>
<feature type="domain" description="HTH iclR-type" evidence="1">
    <location>
        <begin position="15"/>
        <end position="76"/>
    </location>
</feature>
<dbReference type="AlphaFoldDB" id="A0A6C2UJ17"/>
<dbReference type="InterPro" id="IPR036388">
    <property type="entry name" value="WH-like_DNA-bd_sf"/>
</dbReference>
<dbReference type="Pfam" id="PF09339">
    <property type="entry name" value="HTH_IclR"/>
    <property type="match status" value="1"/>
</dbReference>